<evidence type="ECO:0000259" key="10">
    <source>
        <dbReference type="Pfam" id="PF08669"/>
    </source>
</evidence>
<evidence type="ECO:0000256" key="3">
    <source>
        <dbReference type="ARBA" id="ARBA00022576"/>
    </source>
</evidence>
<dbReference type="Pfam" id="PF01571">
    <property type="entry name" value="GCV_T"/>
    <property type="match status" value="1"/>
</dbReference>
<dbReference type="PANTHER" id="PTHR43757">
    <property type="entry name" value="AMINOMETHYLTRANSFERASE"/>
    <property type="match status" value="1"/>
</dbReference>
<evidence type="ECO:0000256" key="7">
    <source>
        <dbReference type="HAMAP-Rule" id="MF_00259"/>
    </source>
</evidence>
<dbReference type="GO" id="GO:0019464">
    <property type="term" value="P:glycine decarboxylation via glycine cleavage system"/>
    <property type="evidence" value="ECO:0007669"/>
    <property type="project" value="UniProtKB-UniRule"/>
</dbReference>
<evidence type="ECO:0000256" key="2">
    <source>
        <dbReference type="ARBA" id="ARBA00012616"/>
    </source>
</evidence>
<dbReference type="EMBL" id="LIDM01000008">
    <property type="protein sequence ID" value="KRP33313.1"/>
    <property type="molecule type" value="Genomic_DNA"/>
</dbReference>
<dbReference type="NCBIfam" id="NF001567">
    <property type="entry name" value="PRK00389.1"/>
    <property type="match status" value="1"/>
</dbReference>
<dbReference type="GO" id="GO:0005960">
    <property type="term" value="C:glycine cleavage complex"/>
    <property type="evidence" value="ECO:0007669"/>
    <property type="project" value="InterPro"/>
</dbReference>
<dbReference type="SUPFAM" id="SSF103025">
    <property type="entry name" value="Folate-binding domain"/>
    <property type="match status" value="1"/>
</dbReference>
<dbReference type="PANTHER" id="PTHR43757:SF2">
    <property type="entry name" value="AMINOMETHYLTRANSFERASE, MITOCHONDRIAL"/>
    <property type="match status" value="1"/>
</dbReference>
<dbReference type="Proteomes" id="UP000051557">
    <property type="component" value="Unassembled WGS sequence"/>
</dbReference>
<keyword evidence="4 7" id="KW-0808">Transferase</keyword>
<comment type="caution">
    <text evidence="11">The sequence shown here is derived from an EMBL/GenBank/DDBJ whole genome shotgun (WGS) entry which is preliminary data.</text>
</comment>
<evidence type="ECO:0000256" key="6">
    <source>
        <dbReference type="ARBA" id="ARBA00047665"/>
    </source>
</evidence>
<keyword evidence="3 7" id="KW-0032">Aminotransferase</keyword>
<dbReference type="InterPro" id="IPR006222">
    <property type="entry name" value="GCVT_N"/>
</dbReference>
<dbReference type="EC" id="2.1.2.10" evidence="2 7"/>
<name>A0A0R2XGU5_9BACT</name>
<dbReference type="NCBIfam" id="TIGR00528">
    <property type="entry name" value="gcvT"/>
    <property type="match status" value="1"/>
</dbReference>
<comment type="similarity">
    <text evidence="1 7">Belongs to the GcvT family.</text>
</comment>
<comment type="subunit">
    <text evidence="7">The glycine cleavage system is composed of four proteins: P, T, L and H.</text>
</comment>
<dbReference type="PIRSF" id="PIRSF006487">
    <property type="entry name" value="GcvT"/>
    <property type="match status" value="1"/>
</dbReference>
<evidence type="ECO:0000313" key="11">
    <source>
        <dbReference type="EMBL" id="KRP33313.1"/>
    </source>
</evidence>
<dbReference type="GO" id="GO:0008483">
    <property type="term" value="F:transaminase activity"/>
    <property type="evidence" value="ECO:0007669"/>
    <property type="project" value="UniProtKB-KW"/>
</dbReference>
<dbReference type="HAMAP" id="MF_00259">
    <property type="entry name" value="GcvT"/>
    <property type="match status" value="1"/>
</dbReference>
<dbReference type="FunFam" id="3.30.70.1400:FF:000001">
    <property type="entry name" value="Aminomethyltransferase"/>
    <property type="match status" value="1"/>
</dbReference>
<dbReference type="Gene3D" id="3.30.1360.120">
    <property type="entry name" value="Probable tRNA modification gtpase trme, domain 1"/>
    <property type="match status" value="1"/>
</dbReference>
<dbReference type="InterPro" id="IPR022903">
    <property type="entry name" value="GcvT_bac"/>
</dbReference>
<dbReference type="GO" id="GO:0004047">
    <property type="term" value="F:aminomethyltransferase activity"/>
    <property type="evidence" value="ECO:0007669"/>
    <property type="project" value="UniProtKB-UniRule"/>
</dbReference>
<dbReference type="AlphaFoldDB" id="A0A0R2XGU5"/>
<feature type="domain" description="Aminomethyltransferase C-terminal" evidence="10">
    <location>
        <begin position="288"/>
        <end position="364"/>
    </location>
</feature>
<comment type="catalytic activity">
    <reaction evidence="6 7">
        <text>N(6)-[(R)-S(8)-aminomethyldihydrolipoyl]-L-lysyl-[protein] + (6S)-5,6,7,8-tetrahydrofolate = N(6)-[(R)-dihydrolipoyl]-L-lysyl-[protein] + (6R)-5,10-methylene-5,6,7,8-tetrahydrofolate + NH4(+)</text>
        <dbReference type="Rhea" id="RHEA:16945"/>
        <dbReference type="Rhea" id="RHEA-COMP:10475"/>
        <dbReference type="Rhea" id="RHEA-COMP:10492"/>
        <dbReference type="ChEBI" id="CHEBI:15636"/>
        <dbReference type="ChEBI" id="CHEBI:28938"/>
        <dbReference type="ChEBI" id="CHEBI:57453"/>
        <dbReference type="ChEBI" id="CHEBI:83100"/>
        <dbReference type="ChEBI" id="CHEBI:83143"/>
        <dbReference type="EC" id="2.1.2.10"/>
    </reaction>
</comment>
<dbReference type="GO" id="GO:0005829">
    <property type="term" value="C:cytosol"/>
    <property type="evidence" value="ECO:0007669"/>
    <property type="project" value="TreeGrafter"/>
</dbReference>
<dbReference type="Pfam" id="PF08669">
    <property type="entry name" value="GCV_T_C"/>
    <property type="match status" value="1"/>
</dbReference>
<dbReference type="SUPFAM" id="SSF101790">
    <property type="entry name" value="Aminomethyltransferase beta-barrel domain"/>
    <property type="match status" value="1"/>
</dbReference>
<evidence type="ECO:0000256" key="8">
    <source>
        <dbReference type="PIRSR" id="PIRSR006487-1"/>
    </source>
</evidence>
<comment type="function">
    <text evidence="7">The glycine cleavage system catalyzes the degradation of glycine.</text>
</comment>
<proteinExistence type="inferred from homology"/>
<evidence type="ECO:0000259" key="9">
    <source>
        <dbReference type="Pfam" id="PF01571"/>
    </source>
</evidence>
<evidence type="ECO:0000256" key="5">
    <source>
        <dbReference type="ARBA" id="ARBA00031395"/>
    </source>
</evidence>
<sequence>MSVPVSESPLNSCHQALGARMIPFAGWNLPVEYSGLLSEHKATRQAAGLFDISHMGQIRATGQGALAALEVLLANDPAKLKDGEGHYTFLLNDHGGVIDDLFLYRLRPDDFLLVVNASRHAEDLALLSKQKSNVSFVGSPGSTAGMALQGPRAPAILSKLIQGDLSNPSIPQRNHISNYTIAGHLVLVGATGYTGEEGYEFFMERKAGPKIWGHILATGKSEGLLPCGLGARDSLRLEAGFPLNGQDLSPEITPVEAGLGFFVDLTRPRPFLGRTTVEAQKQSGAPRVCIGIQGAAGHPPPRHDYPVFRGDQRIGVITSGVPSPTLGHGIALALITAPAPPCGQDLEFEVRGRRVPAKVCHRKFLAKR</sequence>
<accession>A0A0R2XGU5</accession>
<reference evidence="11 12" key="1">
    <citation type="submission" date="2015-10" db="EMBL/GenBank/DDBJ databases">
        <title>Metagenome-Assembled Genomes uncover a global brackish microbiome.</title>
        <authorList>
            <person name="Hugerth L.W."/>
            <person name="Larsson J."/>
            <person name="Alneberg J."/>
            <person name="Lindh M.V."/>
            <person name="Legrand C."/>
            <person name="Pinhassi J."/>
            <person name="Andersson A.F."/>
        </authorList>
    </citation>
    <scope>NUCLEOTIDE SEQUENCE [LARGE SCALE GENOMIC DNA]</scope>
    <source>
        <strain evidence="11">BACL9 MAG-120820-bin42</strain>
    </source>
</reference>
<feature type="domain" description="GCVT N-terminal" evidence="9">
    <location>
        <begin position="12"/>
        <end position="266"/>
    </location>
</feature>
<evidence type="ECO:0000256" key="4">
    <source>
        <dbReference type="ARBA" id="ARBA00022679"/>
    </source>
</evidence>
<dbReference type="InterPro" id="IPR013977">
    <property type="entry name" value="GcvT_C"/>
</dbReference>
<dbReference type="Gene3D" id="2.40.30.110">
    <property type="entry name" value="Aminomethyltransferase beta-barrel domains"/>
    <property type="match status" value="1"/>
</dbReference>
<dbReference type="Gene3D" id="3.30.70.1400">
    <property type="entry name" value="Aminomethyltransferase beta-barrel domains"/>
    <property type="match status" value="1"/>
</dbReference>
<feature type="binding site" evidence="8">
    <location>
        <position position="200"/>
    </location>
    <ligand>
        <name>substrate</name>
    </ligand>
</feature>
<dbReference type="InterPro" id="IPR028896">
    <property type="entry name" value="GcvT/YgfZ/DmdA"/>
</dbReference>
<dbReference type="InterPro" id="IPR006223">
    <property type="entry name" value="GcvT"/>
</dbReference>
<gene>
    <name evidence="7" type="primary">gcvT</name>
    <name evidence="11" type="ORF">ABS32_00580</name>
</gene>
<dbReference type="InterPro" id="IPR029043">
    <property type="entry name" value="GcvT/YgfZ_C"/>
</dbReference>
<evidence type="ECO:0000313" key="12">
    <source>
        <dbReference type="Proteomes" id="UP000051557"/>
    </source>
</evidence>
<evidence type="ECO:0000256" key="1">
    <source>
        <dbReference type="ARBA" id="ARBA00008609"/>
    </source>
</evidence>
<organism evidence="11 12">
    <name type="scientific">Verrucomicrobia subdivision 6 bacterium BACL9 MAG-120820-bin42</name>
    <dbReference type="NCBI Taxonomy" id="1655634"/>
    <lineage>
        <taxon>Bacteria</taxon>
        <taxon>Pseudomonadati</taxon>
        <taxon>Verrucomicrobiota</taxon>
        <taxon>Verrucomicrobiia</taxon>
        <taxon>Verrucomicrobiales</taxon>
        <taxon>Verrucomicrobia subdivision 6</taxon>
    </lineage>
</organism>
<dbReference type="InterPro" id="IPR027266">
    <property type="entry name" value="TrmE/GcvT-like"/>
</dbReference>
<protein>
    <recommendedName>
        <fullName evidence="2 7">Aminomethyltransferase</fullName>
        <ecNumber evidence="2 7">2.1.2.10</ecNumber>
    </recommendedName>
    <alternativeName>
        <fullName evidence="5 7">Glycine cleavage system T protein</fullName>
    </alternativeName>
</protein>
<dbReference type="Gene3D" id="4.10.1250.10">
    <property type="entry name" value="Aminomethyltransferase fragment"/>
    <property type="match status" value="1"/>
</dbReference>